<reference evidence="1" key="1">
    <citation type="submission" date="2013-11" db="EMBL/GenBank/DDBJ databases">
        <authorList>
            <person name="Aslett M."/>
        </authorList>
    </citation>
    <scope>NUCLEOTIDE SEQUENCE [LARGE SCALE GENOMIC DNA]</scope>
    <source>
        <strain evidence="1">Edinburgh</strain>
    </source>
</reference>
<evidence type="ECO:0000313" key="1">
    <source>
        <dbReference type="Proteomes" id="UP000046395"/>
    </source>
</evidence>
<evidence type="ECO:0000313" key="2">
    <source>
        <dbReference type="WBParaSite" id="TMUE_0000000200.1"/>
    </source>
</evidence>
<reference evidence="1" key="2">
    <citation type="submission" date="2014-03" db="EMBL/GenBank/DDBJ databases">
        <title>The whipworm genome and dual-species transcriptomics of an intimate host-pathogen interaction.</title>
        <authorList>
            <person name="Foth B.J."/>
            <person name="Tsai I.J."/>
            <person name="Reid A.J."/>
            <person name="Bancroft A.J."/>
            <person name="Nichol S."/>
            <person name="Tracey A."/>
            <person name="Holroyd N."/>
            <person name="Cotton J.A."/>
            <person name="Stanley E.J."/>
            <person name="Zarowiecki M."/>
            <person name="Liu J.Z."/>
            <person name="Huckvale T."/>
            <person name="Cooper P.J."/>
            <person name="Grencis R.K."/>
            <person name="Berriman M."/>
        </authorList>
    </citation>
    <scope>NUCLEOTIDE SEQUENCE [LARGE SCALE GENOMIC DNA]</scope>
    <source>
        <strain evidence="1">Edinburgh</strain>
    </source>
</reference>
<name>A0A5S6R5L6_TRIMR</name>
<dbReference type="Proteomes" id="UP000046395">
    <property type="component" value="Unassembled WGS sequence"/>
</dbReference>
<accession>A0A5S6R5L6</accession>
<dbReference type="WBParaSite" id="TMUE_3000014896.1">
    <property type="protein sequence ID" value="TMUE_3000014896.1"/>
    <property type="gene ID" value="WBGene00302380"/>
</dbReference>
<reference evidence="2 3" key="3">
    <citation type="submission" date="2019-12" db="UniProtKB">
        <authorList>
            <consortium name="WormBaseParasite"/>
        </authorList>
    </citation>
    <scope>IDENTIFICATION</scope>
</reference>
<evidence type="ECO:0000313" key="3">
    <source>
        <dbReference type="WBParaSite" id="TMUE_3000014896.1"/>
    </source>
</evidence>
<keyword evidence="1" id="KW-1185">Reference proteome</keyword>
<proteinExistence type="predicted"/>
<sequence>MDENTNVTTDPIVCDVKPANIEYNYETNVYVVREPFNNVVVRVATEAEVNYFFHAEEVALPMFRGLAEIIYDYRTLINSPTVDPFTREVAVQEYYQFLEAEINRCHEGMEELRRSDDA</sequence>
<dbReference type="AlphaFoldDB" id="A0A5S6R5L6"/>
<organism evidence="1 3">
    <name type="scientific">Trichuris muris</name>
    <name type="common">Mouse whipworm</name>
    <dbReference type="NCBI Taxonomy" id="70415"/>
    <lineage>
        <taxon>Eukaryota</taxon>
        <taxon>Metazoa</taxon>
        <taxon>Ecdysozoa</taxon>
        <taxon>Nematoda</taxon>
        <taxon>Enoplea</taxon>
        <taxon>Dorylaimia</taxon>
        <taxon>Trichinellida</taxon>
        <taxon>Trichuridae</taxon>
        <taxon>Trichuris</taxon>
    </lineage>
</organism>
<dbReference type="WBParaSite" id="TMUE_0000000200.1">
    <property type="protein sequence ID" value="TMUE_0000000200.1"/>
    <property type="gene ID" value="WBGene00287638"/>
</dbReference>
<protein>
    <submittedName>
        <fullName evidence="2 3">Uncharacterized protein</fullName>
    </submittedName>
</protein>